<dbReference type="AlphaFoldDB" id="A0A645CJH2"/>
<dbReference type="EMBL" id="VSSQ01027718">
    <property type="protein sequence ID" value="MPM77101.1"/>
    <property type="molecule type" value="Genomic_DNA"/>
</dbReference>
<dbReference type="PANTHER" id="PTHR43460">
    <property type="entry name" value="METHYLTRANSFERASE"/>
    <property type="match status" value="1"/>
</dbReference>
<dbReference type="Gene3D" id="3.40.50.150">
    <property type="entry name" value="Vaccinia Virus protein VP39"/>
    <property type="match status" value="1"/>
</dbReference>
<comment type="caution">
    <text evidence="2">The sequence shown here is derived from an EMBL/GenBank/DDBJ whole genome shotgun (WGS) entry which is preliminary data.</text>
</comment>
<dbReference type="InterPro" id="IPR029063">
    <property type="entry name" value="SAM-dependent_MTases_sf"/>
</dbReference>
<dbReference type="SUPFAM" id="SSF53335">
    <property type="entry name" value="S-adenosyl-L-methionine-dependent methyltransferases"/>
    <property type="match status" value="1"/>
</dbReference>
<gene>
    <name evidence="2" type="ORF">SDC9_124101</name>
</gene>
<dbReference type="GO" id="GO:0008757">
    <property type="term" value="F:S-adenosylmethionine-dependent methyltransferase activity"/>
    <property type="evidence" value="ECO:0007669"/>
    <property type="project" value="InterPro"/>
</dbReference>
<feature type="domain" description="Methyltransferase type 11" evidence="1">
    <location>
        <begin position="54"/>
        <end position="140"/>
    </location>
</feature>
<dbReference type="Pfam" id="PF08241">
    <property type="entry name" value="Methyltransf_11"/>
    <property type="match status" value="1"/>
</dbReference>
<dbReference type="InterPro" id="IPR052939">
    <property type="entry name" value="23S_rRNA_MeTrnsfrase_RlmA"/>
</dbReference>
<organism evidence="2">
    <name type="scientific">bioreactor metagenome</name>
    <dbReference type="NCBI Taxonomy" id="1076179"/>
    <lineage>
        <taxon>unclassified sequences</taxon>
        <taxon>metagenomes</taxon>
        <taxon>ecological metagenomes</taxon>
    </lineage>
</organism>
<proteinExistence type="predicted"/>
<reference evidence="2" key="1">
    <citation type="submission" date="2019-08" db="EMBL/GenBank/DDBJ databases">
        <authorList>
            <person name="Kucharzyk K."/>
            <person name="Murdoch R.W."/>
            <person name="Higgins S."/>
            <person name="Loffler F."/>
        </authorList>
    </citation>
    <scope>NUCLEOTIDE SEQUENCE</scope>
</reference>
<sequence>MQDKQQKKLWIEEERHAFHGWDFSHLNSRWQPGTIPWDYKSIVLQHLHPADSLLDMGTGGGEFLLSLNHPCEKTSVTETWQPNIQLCMETLVPLGVQVYPVREDGQLPIAAENFEIVINRHAFYNLQEVRRVLKPGGLFITQQVGSKNCISLEARINDKPPLHPPFSLETELPKFRECGFSVQYAAECFPILRFFDVGAFVYWAKVIQWSFPEFSVEKNYKQLCALQDELDQTGSLSDAEHRFIIVAQDGKKSS</sequence>
<protein>
    <recommendedName>
        <fullName evidence="1">Methyltransferase type 11 domain-containing protein</fullName>
    </recommendedName>
</protein>
<name>A0A645CJH2_9ZZZZ</name>
<evidence type="ECO:0000313" key="2">
    <source>
        <dbReference type="EMBL" id="MPM77101.1"/>
    </source>
</evidence>
<dbReference type="PANTHER" id="PTHR43460:SF1">
    <property type="entry name" value="METHYLTRANSFERASE TYPE 11 DOMAIN-CONTAINING PROTEIN"/>
    <property type="match status" value="1"/>
</dbReference>
<accession>A0A645CJH2</accession>
<evidence type="ECO:0000259" key="1">
    <source>
        <dbReference type="Pfam" id="PF08241"/>
    </source>
</evidence>
<dbReference type="InterPro" id="IPR013216">
    <property type="entry name" value="Methyltransf_11"/>
</dbReference>